<keyword evidence="6" id="KW-0793">Thylakoid</keyword>
<dbReference type="GO" id="GO:0015979">
    <property type="term" value="P:photosynthesis"/>
    <property type="evidence" value="ECO:0007669"/>
    <property type="project" value="UniProtKB-KW"/>
</dbReference>
<dbReference type="Pfam" id="PF01333">
    <property type="entry name" value="Apocytochr_F_C"/>
    <property type="match status" value="1"/>
</dbReference>
<accession>A0A0D2QYI4</accession>
<dbReference type="Proteomes" id="UP000032304">
    <property type="component" value="Chromosome 7"/>
</dbReference>
<dbReference type="PRINTS" id="PR00610">
    <property type="entry name" value="CYTOCHROMEF"/>
</dbReference>
<dbReference type="SUPFAM" id="SSF49441">
    <property type="entry name" value="Cytochrome f, large domain"/>
    <property type="match status" value="1"/>
</dbReference>
<evidence type="ECO:0000256" key="5">
    <source>
        <dbReference type="ARBA" id="ARBA00022989"/>
    </source>
</evidence>
<protein>
    <recommendedName>
        <fullName evidence="8">Cytochrome f large domain-containing protein</fullName>
    </recommendedName>
</protein>
<dbReference type="Gramene" id="KJB44278">
    <property type="protein sequence ID" value="KJB44278"/>
    <property type="gene ID" value="B456_007G243600"/>
</dbReference>
<keyword evidence="2" id="KW-0602">Photosynthesis</keyword>
<dbReference type="PROSITE" id="PS51010">
    <property type="entry name" value="CYTF"/>
    <property type="match status" value="1"/>
</dbReference>
<keyword evidence="5" id="KW-1133">Transmembrane helix</keyword>
<evidence type="ECO:0000256" key="1">
    <source>
        <dbReference type="ARBA" id="ARBA00004370"/>
    </source>
</evidence>
<dbReference type="PANTHER" id="PTHR33288">
    <property type="match status" value="1"/>
</dbReference>
<dbReference type="GO" id="GO:0009055">
    <property type="term" value="F:electron transfer activity"/>
    <property type="evidence" value="ECO:0007669"/>
    <property type="project" value="InterPro"/>
</dbReference>
<name>A0A0D2QYI4_GOSRA</name>
<evidence type="ECO:0000256" key="4">
    <source>
        <dbReference type="ARBA" id="ARBA00022692"/>
    </source>
</evidence>
<evidence type="ECO:0000256" key="6">
    <source>
        <dbReference type="ARBA" id="ARBA00023078"/>
    </source>
</evidence>
<feature type="non-terminal residue" evidence="9">
    <location>
        <position position="275"/>
    </location>
</feature>
<evidence type="ECO:0000256" key="3">
    <source>
        <dbReference type="ARBA" id="ARBA00022640"/>
    </source>
</evidence>
<evidence type="ECO:0000313" key="10">
    <source>
        <dbReference type="Proteomes" id="UP000032304"/>
    </source>
</evidence>
<evidence type="ECO:0000256" key="7">
    <source>
        <dbReference type="ARBA" id="ARBA00023136"/>
    </source>
</evidence>
<dbReference type="InterPro" id="IPR036826">
    <property type="entry name" value="Cyt_f_lg_dom_sf"/>
</dbReference>
<gene>
    <name evidence="9" type="ORF">B456_007G243600</name>
</gene>
<keyword evidence="3" id="KW-0934">Plastid</keyword>
<evidence type="ECO:0000259" key="8">
    <source>
        <dbReference type="Pfam" id="PF16639"/>
    </source>
</evidence>
<dbReference type="Gene3D" id="2.60.40.830">
    <property type="entry name" value="Cytochrome f large domain"/>
    <property type="match status" value="2"/>
</dbReference>
<keyword evidence="10" id="KW-1185">Reference proteome</keyword>
<dbReference type="GO" id="GO:0020037">
    <property type="term" value="F:heme binding"/>
    <property type="evidence" value="ECO:0007669"/>
    <property type="project" value="InterPro"/>
</dbReference>
<dbReference type="GO" id="GO:0009535">
    <property type="term" value="C:chloroplast thylakoid membrane"/>
    <property type="evidence" value="ECO:0007669"/>
    <property type="project" value="TreeGrafter"/>
</dbReference>
<proteinExistence type="predicted"/>
<dbReference type="STRING" id="29730.A0A0D2QYI4"/>
<evidence type="ECO:0000256" key="2">
    <source>
        <dbReference type="ARBA" id="ARBA00022531"/>
    </source>
</evidence>
<feature type="domain" description="Cytochrome f large" evidence="8">
    <location>
        <begin position="63"/>
        <end position="178"/>
    </location>
</feature>
<dbReference type="InterPro" id="IPR024094">
    <property type="entry name" value="Cyt_f_lg_dom"/>
</dbReference>
<keyword evidence="7" id="KW-0472">Membrane</keyword>
<dbReference type="InterPro" id="IPR002325">
    <property type="entry name" value="Cyt_f"/>
</dbReference>
<dbReference type="Pfam" id="PF16639">
    <property type="entry name" value="Apocytochr_F_N"/>
    <property type="match status" value="1"/>
</dbReference>
<dbReference type="EMBL" id="CM001746">
    <property type="protein sequence ID" value="KJB44278.1"/>
    <property type="molecule type" value="Genomic_DNA"/>
</dbReference>
<dbReference type="AlphaFoldDB" id="A0A0D2QYI4"/>
<dbReference type="GO" id="GO:0005506">
    <property type="term" value="F:iron ion binding"/>
    <property type="evidence" value="ECO:0007669"/>
    <property type="project" value="InterPro"/>
</dbReference>
<dbReference type="eggNOG" id="ENOG502QPT8">
    <property type="taxonomic scope" value="Eukaryota"/>
</dbReference>
<evidence type="ECO:0000313" key="9">
    <source>
        <dbReference type="EMBL" id="KJB44278.1"/>
    </source>
</evidence>
<organism evidence="9 10">
    <name type="scientific">Gossypium raimondii</name>
    <name type="common">Peruvian cotton</name>
    <name type="synonym">Gossypium klotzschianum subsp. raimondii</name>
    <dbReference type="NCBI Taxonomy" id="29730"/>
    <lineage>
        <taxon>Eukaryota</taxon>
        <taxon>Viridiplantae</taxon>
        <taxon>Streptophyta</taxon>
        <taxon>Embryophyta</taxon>
        <taxon>Tracheophyta</taxon>
        <taxon>Spermatophyta</taxon>
        <taxon>Magnoliopsida</taxon>
        <taxon>eudicotyledons</taxon>
        <taxon>Gunneridae</taxon>
        <taxon>Pentapetalae</taxon>
        <taxon>rosids</taxon>
        <taxon>malvids</taxon>
        <taxon>Malvales</taxon>
        <taxon>Malvaceae</taxon>
        <taxon>Malvoideae</taxon>
        <taxon>Gossypium</taxon>
    </lineage>
</organism>
<dbReference type="PANTHER" id="PTHR33288:SF10">
    <property type="entry name" value="CYTOCHROME F"/>
    <property type="match status" value="1"/>
</dbReference>
<comment type="subcellular location">
    <subcellularLocation>
        <location evidence="1">Membrane</location>
    </subcellularLocation>
</comment>
<reference evidence="9 10" key="1">
    <citation type="journal article" date="2012" name="Nature">
        <title>Repeated polyploidization of Gossypium genomes and the evolution of spinnable cotton fibres.</title>
        <authorList>
            <person name="Paterson A.H."/>
            <person name="Wendel J.F."/>
            <person name="Gundlach H."/>
            <person name="Guo H."/>
            <person name="Jenkins J."/>
            <person name="Jin D."/>
            <person name="Llewellyn D."/>
            <person name="Showmaker K.C."/>
            <person name="Shu S."/>
            <person name="Udall J."/>
            <person name="Yoo M.J."/>
            <person name="Byers R."/>
            <person name="Chen W."/>
            <person name="Doron-Faigenboim A."/>
            <person name="Duke M.V."/>
            <person name="Gong L."/>
            <person name="Grimwood J."/>
            <person name="Grover C."/>
            <person name="Grupp K."/>
            <person name="Hu G."/>
            <person name="Lee T.H."/>
            <person name="Li J."/>
            <person name="Lin L."/>
            <person name="Liu T."/>
            <person name="Marler B.S."/>
            <person name="Page J.T."/>
            <person name="Roberts A.W."/>
            <person name="Romanel E."/>
            <person name="Sanders W.S."/>
            <person name="Szadkowski E."/>
            <person name="Tan X."/>
            <person name="Tang H."/>
            <person name="Xu C."/>
            <person name="Wang J."/>
            <person name="Wang Z."/>
            <person name="Zhang D."/>
            <person name="Zhang L."/>
            <person name="Ashrafi H."/>
            <person name="Bedon F."/>
            <person name="Bowers J.E."/>
            <person name="Brubaker C.L."/>
            <person name="Chee P.W."/>
            <person name="Das S."/>
            <person name="Gingle A.R."/>
            <person name="Haigler C.H."/>
            <person name="Harker D."/>
            <person name="Hoffmann L.V."/>
            <person name="Hovav R."/>
            <person name="Jones D.C."/>
            <person name="Lemke C."/>
            <person name="Mansoor S."/>
            <person name="ur Rahman M."/>
            <person name="Rainville L.N."/>
            <person name="Rambani A."/>
            <person name="Reddy U.K."/>
            <person name="Rong J.K."/>
            <person name="Saranga Y."/>
            <person name="Scheffler B.E."/>
            <person name="Scheffler J.A."/>
            <person name="Stelly D.M."/>
            <person name="Triplett B.A."/>
            <person name="Van Deynze A."/>
            <person name="Vaslin M.F."/>
            <person name="Waghmare V.N."/>
            <person name="Walford S.A."/>
            <person name="Wright R.J."/>
            <person name="Zaki E.A."/>
            <person name="Zhang T."/>
            <person name="Dennis E.S."/>
            <person name="Mayer K.F."/>
            <person name="Peterson D.G."/>
            <person name="Rokhsar D.S."/>
            <person name="Wang X."/>
            <person name="Schmutz J."/>
        </authorList>
    </citation>
    <scope>NUCLEOTIDE SEQUENCE [LARGE SCALE GENOMIC DNA]</scope>
</reference>
<sequence>MPGNTSTKASYENPKETIQLIKLHNEDHIHTILHFSTNLICFVILSGYSILGNEELIILNSWGYENPREATGCIVCSNCHLANKPMDIEVPQAILPDTVFEAVVTIPYNMQLKQLLAYGKKGDLNVGVVLILPKGFELAPPDHISPEMKEKIGNLSFQNYRPTKKNILVISPVPGRNKGRGQIYPAENKSNNIVYNATIIGIVSKIIRKEKGVRDNQPELLVLKGGSIKLNQPLTINPNMGGFGQGDIEIVLQDPLHVQGLLFFLASIVFAQIFL</sequence>
<keyword evidence="4" id="KW-0812">Transmembrane</keyword>